<feature type="compositionally biased region" description="Basic and acidic residues" evidence="1">
    <location>
        <begin position="48"/>
        <end position="59"/>
    </location>
</feature>
<protein>
    <submittedName>
        <fullName evidence="2">Uncharacterized protein</fullName>
    </submittedName>
</protein>
<name>E6PSA9_9ZZZZ</name>
<dbReference type="AlphaFoldDB" id="E6PSA9"/>
<evidence type="ECO:0000256" key="1">
    <source>
        <dbReference type="SAM" id="MobiDB-lite"/>
    </source>
</evidence>
<reference evidence="2" key="1">
    <citation type="submission" date="2009-10" db="EMBL/GenBank/DDBJ databases">
        <title>Diversity of trophic interactions inside an arsenic-rich microbial ecosystem.</title>
        <authorList>
            <person name="Bertin P.N."/>
            <person name="Heinrich-Salmeron A."/>
            <person name="Pelletier E."/>
            <person name="Goulhen-Chollet F."/>
            <person name="Arsene-Ploetze F."/>
            <person name="Gallien S."/>
            <person name="Calteau A."/>
            <person name="Vallenet D."/>
            <person name="Casiot C."/>
            <person name="Chane-Woon-Ming B."/>
            <person name="Giloteaux L."/>
            <person name="Barakat M."/>
            <person name="Bonnefoy V."/>
            <person name="Bruneel O."/>
            <person name="Chandler M."/>
            <person name="Cleiss J."/>
            <person name="Duran R."/>
            <person name="Elbaz-Poulichet F."/>
            <person name="Fonknechten N."/>
            <person name="Lauga B."/>
            <person name="Mornico D."/>
            <person name="Ortet P."/>
            <person name="Schaeffer C."/>
            <person name="Siguier P."/>
            <person name="Alexander Thil Smith A."/>
            <person name="Van Dorsselaer A."/>
            <person name="Weissenbach J."/>
            <person name="Medigue C."/>
            <person name="Le Paslier D."/>
        </authorList>
    </citation>
    <scope>NUCLEOTIDE SEQUENCE</scope>
</reference>
<gene>
    <name evidence="2" type="ORF">CARN2_3291</name>
</gene>
<comment type="caution">
    <text evidence="2">The sequence shown here is derived from an EMBL/GenBank/DDBJ whole genome shotgun (WGS) entry which is preliminary data.</text>
</comment>
<organism evidence="2">
    <name type="scientific">mine drainage metagenome</name>
    <dbReference type="NCBI Taxonomy" id="410659"/>
    <lineage>
        <taxon>unclassified sequences</taxon>
        <taxon>metagenomes</taxon>
        <taxon>ecological metagenomes</taxon>
    </lineage>
</organism>
<dbReference type="EMBL" id="CABM01000047">
    <property type="protein sequence ID" value="CBH97816.1"/>
    <property type="molecule type" value="Genomic_DNA"/>
</dbReference>
<feature type="region of interest" description="Disordered" evidence="1">
    <location>
        <begin position="48"/>
        <end position="71"/>
    </location>
</feature>
<evidence type="ECO:0000313" key="2">
    <source>
        <dbReference type="EMBL" id="CBH97816.1"/>
    </source>
</evidence>
<accession>E6PSA9</accession>
<proteinExistence type="predicted"/>
<sequence length="71" mass="7943">MQTPDFSRSRIDAMINLNDPLAVLATRLPWTQLEAALAVKFERRARDGQVFESSDDSRRPGLLPGGRQLCS</sequence>